<dbReference type="GO" id="GO:0003676">
    <property type="term" value="F:nucleic acid binding"/>
    <property type="evidence" value="ECO:0007669"/>
    <property type="project" value="InterPro"/>
</dbReference>
<name>A0A165MYN8_9APHY</name>
<dbReference type="GO" id="GO:0004523">
    <property type="term" value="F:RNA-DNA hybrid ribonuclease activity"/>
    <property type="evidence" value="ECO:0007669"/>
    <property type="project" value="InterPro"/>
</dbReference>
<sequence length="91" mass="10098">IRLTLRWVPGHRDVTGNERADTEAKEAARRNSSPAGSLPRWLTTTSLPASVSKVRQALYDNIKSTAKTEWKKSPRAAKLDRIDPGLPSPSY</sequence>
<feature type="non-terminal residue" evidence="3">
    <location>
        <position position="1"/>
    </location>
</feature>
<dbReference type="Gene3D" id="3.30.420.10">
    <property type="entry name" value="Ribonuclease H-like superfamily/Ribonuclease H"/>
    <property type="match status" value="1"/>
</dbReference>
<proteinExistence type="predicted"/>
<dbReference type="EMBL" id="KV429091">
    <property type="protein sequence ID" value="KZT66288.1"/>
    <property type="molecule type" value="Genomic_DNA"/>
</dbReference>
<gene>
    <name evidence="3" type="ORF">DAEQUDRAFT_659031</name>
</gene>
<evidence type="ECO:0000259" key="2">
    <source>
        <dbReference type="PROSITE" id="PS50879"/>
    </source>
</evidence>
<organism evidence="3 4">
    <name type="scientific">Daedalea quercina L-15889</name>
    <dbReference type="NCBI Taxonomy" id="1314783"/>
    <lineage>
        <taxon>Eukaryota</taxon>
        <taxon>Fungi</taxon>
        <taxon>Dikarya</taxon>
        <taxon>Basidiomycota</taxon>
        <taxon>Agaricomycotina</taxon>
        <taxon>Agaricomycetes</taxon>
        <taxon>Polyporales</taxon>
        <taxon>Fomitopsis</taxon>
    </lineage>
</organism>
<feature type="compositionally biased region" description="Basic and acidic residues" evidence="1">
    <location>
        <begin position="12"/>
        <end position="29"/>
    </location>
</feature>
<dbReference type="InterPro" id="IPR002156">
    <property type="entry name" value="RNaseH_domain"/>
</dbReference>
<dbReference type="PROSITE" id="PS50879">
    <property type="entry name" value="RNASE_H_1"/>
    <property type="match status" value="1"/>
</dbReference>
<feature type="region of interest" description="Disordered" evidence="1">
    <location>
        <begin position="69"/>
        <end position="91"/>
    </location>
</feature>
<feature type="compositionally biased region" description="Basic and acidic residues" evidence="1">
    <location>
        <begin position="69"/>
        <end position="83"/>
    </location>
</feature>
<dbReference type="STRING" id="1314783.A0A165MYN8"/>
<protein>
    <recommendedName>
        <fullName evidence="2">RNase H type-1 domain-containing protein</fullName>
    </recommendedName>
</protein>
<evidence type="ECO:0000256" key="1">
    <source>
        <dbReference type="SAM" id="MobiDB-lite"/>
    </source>
</evidence>
<dbReference type="Proteomes" id="UP000076727">
    <property type="component" value="Unassembled WGS sequence"/>
</dbReference>
<dbReference type="AlphaFoldDB" id="A0A165MYN8"/>
<reference evidence="3 4" key="1">
    <citation type="journal article" date="2016" name="Mol. Biol. Evol.">
        <title>Comparative Genomics of Early-Diverging Mushroom-Forming Fungi Provides Insights into the Origins of Lignocellulose Decay Capabilities.</title>
        <authorList>
            <person name="Nagy L.G."/>
            <person name="Riley R."/>
            <person name="Tritt A."/>
            <person name="Adam C."/>
            <person name="Daum C."/>
            <person name="Floudas D."/>
            <person name="Sun H."/>
            <person name="Yadav J.S."/>
            <person name="Pangilinan J."/>
            <person name="Larsson K.H."/>
            <person name="Matsuura K."/>
            <person name="Barry K."/>
            <person name="Labutti K."/>
            <person name="Kuo R."/>
            <person name="Ohm R.A."/>
            <person name="Bhattacharya S.S."/>
            <person name="Shirouzu T."/>
            <person name="Yoshinaga Y."/>
            <person name="Martin F.M."/>
            <person name="Grigoriev I.V."/>
            <person name="Hibbett D.S."/>
        </authorList>
    </citation>
    <scope>NUCLEOTIDE SEQUENCE [LARGE SCALE GENOMIC DNA]</scope>
    <source>
        <strain evidence="3 4">L-15889</strain>
    </source>
</reference>
<dbReference type="OrthoDB" id="2797645at2759"/>
<feature type="region of interest" description="Disordered" evidence="1">
    <location>
        <begin position="12"/>
        <end position="42"/>
    </location>
</feature>
<dbReference type="SUPFAM" id="SSF53098">
    <property type="entry name" value="Ribonuclease H-like"/>
    <property type="match status" value="1"/>
</dbReference>
<evidence type="ECO:0000313" key="3">
    <source>
        <dbReference type="EMBL" id="KZT66288.1"/>
    </source>
</evidence>
<keyword evidence="4" id="KW-1185">Reference proteome</keyword>
<feature type="domain" description="RNase H type-1" evidence="2">
    <location>
        <begin position="1"/>
        <end position="29"/>
    </location>
</feature>
<evidence type="ECO:0000313" key="4">
    <source>
        <dbReference type="Proteomes" id="UP000076727"/>
    </source>
</evidence>
<feature type="non-terminal residue" evidence="3">
    <location>
        <position position="91"/>
    </location>
</feature>
<accession>A0A165MYN8</accession>
<dbReference type="InterPro" id="IPR036397">
    <property type="entry name" value="RNaseH_sf"/>
</dbReference>
<dbReference type="InterPro" id="IPR012337">
    <property type="entry name" value="RNaseH-like_sf"/>
</dbReference>